<reference evidence="7" key="1">
    <citation type="submission" date="2013-12" db="EMBL/GenBank/DDBJ databases">
        <title>The Genome Sequence of Aphanomyces astaci APO3.</title>
        <authorList>
            <consortium name="The Broad Institute Genomics Platform"/>
            <person name="Russ C."/>
            <person name="Tyler B."/>
            <person name="van West P."/>
            <person name="Dieguez-Uribeondo J."/>
            <person name="Young S.K."/>
            <person name="Zeng Q."/>
            <person name="Gargeya S."/>
            <person name="Fitzgerald M."/>
            <person name="Abouelleil A."/>
            <person name="Alvarado L."/>
            <person name="Chapman S.B."/>
            <person name="Gainer-Dewar J."/>
            <person name="Goldberg J."/>
            <person name="Griggs A."/>
            <person name="Gujja S."/>
            <person name="Hansen M."/>
            <person name="Howarth C."/>
            <person name="Imamovic A."/>
            <person name="Ireland A."/>
            <person name="Larimer J."/>
            <person name="McCowan C."/>
            <person name="Murphy C."/>
            <person name="Pearson M."/>
            <person name="Poon T.W."/>
            <person name="Priest M."/>
            <person name="Roberts A."/>
            <person name="Saif S."/>
            <person name="Shea T."/>
            <person name="Sykes S."/>
            <person name="Wortman J."/>
            <person name="Nusbaum C."/>
            <person name="Birren B."/>
        </authorList>
    </citation>
    <scope>NUCLEOTIDE SEQUENCE [LARGE SCALE GENOMIC DNA]</scope>
    <source>
        <strain evidence="7">APO3</strain>
    </source>
</reference>
<dbReference type="InterPro" id="IPR024512">
    <property type="entry name" value="Ser_palmitoyltrfase_ssu-like"/>
</dbReference>
<evidence type="ECO:0000256" key="3">
    <source>
        <dbReference type="ARBA" id="ARBA00022824"/>
    </source>
</evidence>
<gene>
    <name evidence="7" type="ORF">H257_02583</name>
</gene>
<dbReference type="GeneID" id="20804579"/>
<accession>W4H2M7</accession>
<evidence type="ECO:0000256" key="6">
    <source>
        <dbReference type="SAM" id="Phobius"/>
    </source>
</evidence>
<feature type="transmembrane region" description="Helical" evidence="6">
    <location>
        <begin position="27"/>
        <end position="49"/>
    </location>
</feature>
<comment type="subcellular location">
    <subcellularLocation>
        <location evidence="1">Endoplasmic reticulum membrane</location>
        <topology evidence="1">Multi-pass membrane protein</topology>
    </subcellularLocation>
</comment>
<keyword evidence="5 6" id="KW-0472">Membrane</keyword>
<keyword evidence="2 6" id="KW-0812">Transmembrane</keyword>
<dbReference type="VEuPathDB" id="FungiDB:H257_02583"/>
<sequence>MFSFVTAQYQWYKLEFGLTLLSPWEVFTFNAIVVFVLSATAYFSVRAIYYIV</sequence>
<protein>
    <submittedName>
        <fullName evidence="7">Uncharacterized protein</fullName>
    </submittedName>
</protein>
<dbReference type="EMBL" id="KI913117">
    <property type="protein sequence ID" value="ETV86117.1"/>
    <property type="molecule type" value="Genomic_DNA"/>
</dbReference>
<keyword evidence="3" id="KW-0256">Endoplasmic reticulum</keyword>
<evidence type="ECO:0000256" key="2">
    <source>
        <dbReference type="ARBA" id="ARBA00022692"/>
    </source>
</evidence>
<dbReference type="Pfam" id="PF11779">
    <property type="entry name" value="SPT_ssu-like"/>
    <property type="match status" value="1"/>
</dbReference>
<dbReference type="GO" id="GO:0005789">
    <property type="term" value="C:endoplasmic reticulum membrane"/>
    <property type="evidence" value="ECO:0007669"/>
    <property type="project" value="UniProtKB-SubCell"/>
</dbReference>
<dbReference type="RefSeq" id="XP_009824589.1">
    <property type="nucleotide sequence ID" value="XM_009826287.1"/>
</dbReference>
<keyword evidence="4 6" id="KW-1133">Transmembrane helix</keyword>
<evidence type="ECO:0000256" key="5">
    <source>
        <dbReference type="ARBA" id="ARBA00023136"/>
    </source>
</evidence>
<evidence type="ECO:0000313" key="7">
    <source>
        <dbReference type="EMBL" id="ETV86117.1"/>
    </source>
</evidence>
<proteinExistence type="predicted"/>
<dbReference type="OrthoDB" id="150931at2759"/>
<evidence type="ECO:0000256" key="1">
    <source>
        <dbReference type="ARBA" id="ARBA00004477"/>
    </source>
</evidence>
<name>W4H2M7_APHAT</name>
<dbReference type="AlphaFoldDB" id="W4H2M7"/>
<organism evidence="7">
    <name type="scientific">Aphanomyces astaci</name>
    <name type="common">Crayfish plague agent</name>
    <dbReference type="NCBI Taxonomy" id="112090"/>
    <lineage>
        <taxon>Eukaryota</taxon>
        <taxon>Sar</taxon>
        <taxon>Stramenopiles</taxon>
        <taxon>Oomycota</taxon>
        <taxon>Saprolegniomycetes</taxon>
        <taxon>Saprolegniales</taxon>
        <taxon>Verrucalvaceae</taxon>
        <taxon>Aphanomyces</taxon>
    </lineage>
</organism>
<evidence type="ECO:0000256" key="4">
    <source>
        <dbReference type="ARBA" id="ARBA00022989"/>
    </source>
</evidence>